<reference evidence="3 4" key="1">
    <citation type="submission" date="2022-12" db="EMBL/GenBank/DDBJ databases">
        <title>Chromosome-level genome of Tegillarca granosa.</title>
        <authorList>
            <person name="Kim J."/>
        </authorList>
    </citation>
    <scope>NUCLEOTIDE SEQUENCE [LARGE SCALE GENOMIC DNA]</scope>
    <source>
        <strain evidence="3">Teg-2019</strain>
        <tissue evidence="3">Adductor muscle</tissue>
    </source>
</reference>
<evidence type="ECO:0000313" key="4">
    <source>
        <dbReference type="Proteomes" id="UP001217089"/>
    </source>
</evidence>
<dbReference type="Proteomes" id="UP001217089">
    <property type="component" value="Unassembled WGS sequence"/>
</dbReference>
<accession>A0ABQ9ELB3</accession>
<evidence type="ECO:0000313" key="3">
    <source>
        <dbReference type="EMBL" id="KAJ8304661.1"/>
    </source>
</evidence>
<protein>
    <submittedName>
        <fullName evidence="3">Uncharacterized protein</fullName>
    </submittedName>
</protein>
<dbReference type="EMBL" id="JARBDR010000903">
    <property type="protein sequence ID" value="KAJ8304661.1"/>
    <property type="molecule type" value="Genomic_DNA"/>
</dbReference>
<dbReference type="SUPFAM" id="SSF90257">
    <property type="entry name" value="Myosin rod fragments"/>
    <property type="match status" value="1"/>
</dbReference>
<evidence type="ECO:0000256" key="2">
    <source>
        <dbReference type="SAM" id="MobiDB-lite"/>
    </source>
</evidence>
<gene>
    <name evidence="3" type="ORF">KUTeg_018244</name>
</gene>
<name>A0ABQ9ELB3_TEGGR</name>
<feature type="coiled-coil region" evidence="1">
    <location>
        <begin position="169"/>
        <end position="280"/>
    </location>
</feature>
<keyword evidence="1" id="KW-0175">Coiled coil</keyword>
<evidence type="ECO:0000256" key="1">
    <source>
        <dbReference type="SAM" id="Coils"/>
    </source>
</evidence>
<feature type="coiled-coil region" evidence="1">
    <location>
        <begin position="336"/>
        <end position="702"/>
    </location>
</feature>
<feature type="compositionally biased region" description="Polar residues" evidence="2">
    <location>
        <begin position="7"/>
        <end position="27"/>
    </location>
</feature>
<proteinExistence type="predicted"/>
<organism evidence="3 4">
    <name type="scientific">Tegillarca granosa</name>
    <name type="common">Malaysian cockle</name>
    <name type="synonym">Anadara granosa</name>
    <dbReference type="NCBI Taxonomy" id="220873"/>
    <lineage>
        <taxon>Eukaryota</taxon>
        <taxon>Metazoa</taxon>
        <taxon>Spiralia</taxon>
        <taxon>Lophotrochozoa</taxon>
        <taxon>Mollusca</taxon>
        <taxon>Bivalvia</taxon>
        <taxon>Autobranchia</taxon>
        <taxon>Pteriomorphia</taxon>
        <taxon>Arcoida</taxon>
        <taxon>Arcoidea</taxon>
        <taxon>Arcidae</taxon>
        <taxon>Tegillarca</taxon>
    </lineage>
</organism>
<feature type="region of interest" description="Disordered" evidence="2">
    <location>
        <begin position="1"/>
        <end position="27"/>
    </location>
</feature>
<keyword evidence="4" id="KW-1185">Reference proteome</keyword>
<comment type="caution">
    <text evidence="3">The sequence shown here is derived from an EMBL/GenBank/DDBJ whole genome shotgun (WGS) entry which is preliminary data.</text>
</comment>
<sequence length="728" mass="85007">MLGANRFSRSTSSLKRPASGNSARSVTLQEPVNFSKSSIASGLNLTGGFTGTGNDCLRDIDFNDDDTVTYVSSTTMREIFPELETIPVRDNPGENMQAFYDSPVISLKTPRKNLFADNDIMMSSPRSSILSNPMRRSRSLSKLNGSFTSQDFSPPPVVSPFHKPLDRSIRHLKDNLEDSENRRAVLMHKLKEAQDTLELQSNRLGKIENTAKGNTFLVEDLKLKEREYREKIKDLEKGRDEKDLLKIENIRLREEMQDRIDKLDFQLRSLQAQHQVVENENQKRISLLDQSSTALSMLEDENSQIKKLMELRKLTQSMKDENEKLALSWKSVTEEKQSVSRQLEGAQNKLADLKTKASSASTEKDKLFQEKLDLNNKFQQLLINKEQLERAKCELEEQLYHQEGEAERIKKSMKKKEEEKNKKEEKIYEMDKMKAYTDEVRQLRNDRTTLENKIHELETKLRKANEDIKKSTSRGQQELDTWKDTCDRLTASVSRKEAEIQDLQDKCLDNEDLIAKQQEELRTLKDECDRLSEQHEDIKKLKDENRKMHQEKAENEQMIKLLETQKEVLAQSTEHQLAKLHDAEHLTGKVEQLRNDKEQLRERVLELEKVRDNLIRQKEELLASSELIYKKPKLEELESKIEELREANRQLRDINENINERYEALEEENYHMKQAMGEKDKIKILEKEKDGLEKQVALINGQLLLVESSKKRLDEVVEDLQYFKSRER</sequence>